<organism evidence="1 2">
    <name type="scientific">Desulfonauticus submarinus</name>
    <dbReference type="NCBI Taxonomy" id="206665"/>
    <lineage>
        <taxon>Bacteria</taxon>
        <taxon>Pseudomonadati</taxon>
        <taxon>Thermodesulfobacteriota</taxon>
        <taxon>Desulfovibrionia</taxon>
        <taxon>Desulfovibrionales</taxon>
        <taxon>Desulfonauticaceae</taxon>
        <taxon>Desulfonauticus</taxon>
    </lineage>
</organism>
<dbReference type="Pfam" id="PF05069">
    <property type="entry name" value="Phage_tail_S"/>
    <property type="match status" value="1"/>
</dbReference>
<dbReference type="EMBL" id="FNIN01000017">
    <property type="protein sequence ID" value="SDO04142.1"/>
    <property type="molecule type" value="Genomic_DNA"/>
</dbReference>
<dbReference type="RefSeq" id="WP_092066574.1">
    <property type="nucleotide sequence ID" value="NZ_FNIN01000017.1"/>
</dbReference>
<sequence>MRFIVTVDDSEIKRLERLSDLNLKDALEDVGEYLLQRIALCFRFERDPKGNRWPDLRKTTKKNRRGESYHILRDSGRLKDSFTKEVSKNRVMVGTSVKYAKTHQFGAKKGQFGTVEAKVREHIRNYKGREVKVREHTRKITIPWGDIPPRPFMGITEKDKKEIMDIILNSIRRRIIG</sequence>
<evidence type="ECO:0000313" key="2">
    <source>
        <dbReference type="Proteomes" id="UP000199602"/>
    </source>
</evidence>
<dbReference type="Proteomes" id="UP000199602">
    <property type="component" value="Unassembled WGS sequence"/>
</dbReference>
<gene>
    <name evidence="1" type="ORF">SAMN04488516_11732</name>
</gene>
<evidence type="ECO:0000313" key="1">
    <source>
        <dbReference type="EMBL" id="SDO04142.1"/>
    </source>
</evidence>
<name>A0A1H0GB82_9BACT</name>
<dbReference type="AlphaFoldDB" id="A0A1H0GB82"/>
<keyword evidence="2" id="KW-1185">Reference proteome</keyword>
<dbReference type="OrthoDB" id="2081253at2"/>
<dbReference type="NCBIfam" id="TIGR01635">
    <property type="entry name" value="tail_comp_S"/>
    <property type="match status" value="1"/>
</dbReference>
<dbReference type="InterPro" id="IPR006522">
    <property type="entry name" value="Phage_virion_morphogenesis"/>
</dbReference>
<protein>
    <submittedName>
        <fullName evidence="1">Phage virion morphogenesis (Putative tail completion) protein</fullName>
    </submittedName>
</protein>
<proteinExistence type="predicted"/>
<dbReference type="STRING" id="206665.SAMN04488516_11732"/>
<reference evidence="1 2" key="1">
    <citation type="submission" date="2016-10" db="EMBL/GenBank/DDBJ databases">
        <authorList>
            <person name="de Groot N.N."/>
        </authorList>
    </citation>
    <scope>NUCLEOTIDE SEQUENCE [LARGE SCALE GENOMIC DNA]</scope>
    <source>
        <strain evidence="1 2">DSM 15269</strain>
    </source>
</reference>
<accession>A0A1H0GB82</accession>